<dbReference type="Proteomes" id="UP000008363">
    <property type="component" value="Unassembled WGS sequence"/>
</dbReference>
<feature type="compositionally biased region" description="Basic and acidic residues" evidence="1">
    <location>
        <begin position="37"/>
        <end position="60"/>
    </location>
</feature>
<name>K6WGW1_9ACTN</name>
<sequence>MIVELDRADQLREHESGEEPGQVPEDPVLGFHAVGHRQRDRDPRPPEAQRTDREQCRDTQIHAVRVVGADAQPQQPVTEQREQRVKRDLDRQAPHLGEPGGQRERDEDLSQCEVRQPHGQIGPLGVGQQRQDDRDHHDVRRPDTDDAVAEVAPHRRGRRAGMCGRDPWTPQQEAGESEEERHREVESAEDRPDDGQLHRPGLEGHVRGENPDRGERTHPLELGKESSDLVRDVGEAGGAHRG</sequence>
<reference evidence="2 3" key="1">
    <citation type="submission" date="2012-08" db="EMBL/GenBank/DDBJ databases">
        <title>Whole genome shotgun sequence of Gordonia rhizosphera NBRC 16068.</title>
        <authorList>
            <person name="Takarada H."/>
            <person name="Isaki S."/>
            <person name="Hosoyama A."/>
            <person name="Tsuchikane K."/>
            <person name="Katsumata H."/>
            <person name="Baba S."/>
            <person name="Ohji S."/>
            <person name="Yamazaki S."/>
            <person name="Fujita N."/>
        </authorList>
    </citation>
    <scope>NUCLEOTIDE SEQUENCE [LARGE SCALE GENOMIC DNA]</scope>
    <source>
        <strain evidence="2 3">NBRC 16068</strain>
    </source>
</reference>
<evidence type="ECO:0000256" key="1">
    <source>
        <dbReference type="SAM" id="MobiDB-lite"/>
    </source>
</evidence>
<dbReference type="EMBL" id="BAHC01000130">
    <property type="protein sequence ID" value="GAB91387.1"/>
    <property type="molecule type" value="Genomic_DNA"/>
</dbReference>
<protein>
    <submittedName>
        <fullName evidence="2">Uncharacterized protein</fullName>
    </submittedName>
</protein>
<accession>K6WGW1</accession>
<feature type="region of interest" description="Disordered" evidence="1">
    <location>
        <begin position="1"/>
        <end position="242"/>
    </location>
</feature>
<feature type="compositionally biased region" description="Basic and acidic residues" evidence="1">
    <location>
        <begin position="130"/>
        <end position="144"/>
    </location>
</feature>
<dbReference type="AlphaFoldDB" id="K6WGW1"/>
<feature type="compositionally biased region" description="Basic and acidic residues" evidence="1">
    <location>
        <begin position="1"/>
        <end position="17"/>
    </location>
</feature>
<gene>
    <name evidence="2" type="ORF">GORHZ_130_00100</name>
</gene>
<evidence type="ECO:0000313" key="2">
    <source>
        <dbReference type="EMBL" id="GAB91387.1"/>
    </source>
</evidence>
<feature type="compositionally biased region" description="Basic and acidic residues" evidence="1">
    <location>
        <begin position="79"/>
        <end position="93"/>
    </location>
</feature>
<keyword evidence="3" id="KW-1185">Reference proteome</keyword>
<comment type="caution">
    <text evidence="2">The sequence shown here is derived from an EMBL/GenBank/DDBJ whole genome shotgun (WGS) entry which is preliminary data.</text>
</comment>
<evidence type="ECO:0000313" key="3">
    <source>
        <dbReference type="Proteomes" id="UP000008363"/>
    </source>
</evidence>
<organism evidence="2 3">
    <name type="scientific">Gordonia rhizosphera NBRC 16068</name>
    <dbReference type="NCBI Taxonomy" id="1108045"/>
    <lineage>
        <taxon>Bacteria</taxon>
        <taxon>Bacillati</taxon>
        <taxon>Actinomycetota</taxon>
        <taxon>Actinomycetes</taxon>
        <taxon>Mycobacteriales</taxon>
        <taxon>Gordoniaceae</taxon>
        <taxon>Gordonia</taxon>
    </lineage>
</organism>
<dbReference type="eggNOG" id="ENOG5032EHJ">
    <property type="taxonomic scope" value="Bacteria"/>
</dbReference>
<proteinExistence type="predicted"/>
<feature type="compositionally biased region" description="Basic and acidic residues" evidence="1">
    <location>
        <begin position="179"/>
        <end position="234"/>
    </location>
</feature>